<feature type="domain" description="Activator of Hsp90 ATPase homologue 1/2-like C-terminal" evidence="2">
    <location>
        <begin position="25"/>
        <end position="143"/>
    </location>
</feature>
<dbReference type="InterPro" id="IPR023393">
    <property type="entry name" value="START-like_dom_sf"/>
</dbReference>
<evidence type="ECO:0000313" key="3">
    <source>
        <dbReference type="EMBL" id="OHU21604.1"/>
    </source>
</evidence>
<name>A0A1S1L410_9MYCO</name>
<protein>
    <submittedName>
        <fullName evidence="3">ATPase</fullName>
    </submittedName>
</protein>
<dbReference type="Gene3D" id="3.30.530.20">
    <property type="match status" value="1"/>
</dbReference>
<dbReference type="Pfam" id="PF08327">
    <property type="entry name" value="AHSA1"/>
    <property type="match status" value="1"/>
</dbReference>
<evidence type="ECO:0000259" key="2">
    <source>
        <dbReference type="Pfam" id="PF08327"/>
    </source>
</evidence>
<comment type="similarity">
    <text evidence="1">Belongs to the AHA1 family.</text>
</comment>
<dbReference type="EMBL" id="MLIK01000019">
    <property type="protein sequence ID" value="OHU21604.1"/>
    <property type="molecule type" value="Genomic_DNA"/>
</dbReference>
<sequence length="168" mass="18866">MNDRLGRLTVHGDRATLTFARHLPYPVETVWSAITDPEQRRAWIGRTTLESRAGGQFEMVPSGPPLPPEAKRVTGRILVWEPPHVLEHEWKQSIVDDSVVRYELSADGAGTLLRFTHRGLSVPHANGFRPGTHAILDRLIAYLADQPMPEWGQRYREVADLIAATSTD</sequence>
<dbReference type="Proteomes" id="UP000179616">
    <property type="component" value="Unassembled WGS sequence"/>
</dbReference>
<gene>
    <name evidence="3" type="ORF">BKG76_13410</name>
</gene>
<comment type="caution">
    <text evidence="3">The sequence shown here is derived from an EMBL/GenBank/DDBJ whole genome shotgun (WGS) entry which is preliminary data.</text>
</comment>
<dbReference type="STRING" id="948102.BKG76_13410"/>
<dbReference type="InterPro" id="IPR013538">
    <property type="entry name" value="ASHA1/2-like_C"/>
</dbReference>
<dbReference type="AlphaFoldDB" id="A0A1S1L410"/>
<reference evidence="3 4" key="1">
    <citation type="submission" date="2016-10" db="EMBL/GenBank/DDBJ databases">
        <title>Evaluation of Human, Veterinary and Environmental Mycobacterium chelonae Isolates by Core Genome Phylogenomic Analysis, Targeted Gene Comparison, and Anti-microbial Susceptibility Patterns: A Tale of Mistaken Identities.</title>
        <authorList>
            <person name="Fogelson S.B."/>
            <person name="Camus A.C."/>
            <person name="Lorenz W."/>
            <person name="Vasireddy R."/>
            <person name="Vasireddy S."/>
            <person name="Smith T."/>
            <person name="Brown-Elliott B.A."/>
            <person name="Wallace R.J.Jr."/>
            <person name="Hasan N.A."/>
            <person name="Reischl U."/>
            <person name="Sanchez S."/>
        </authorList>
    </citation>
    <scope>NUCLEOTIDE SEQUENCE [LARGE SCALE GENOMIC DNA]</scope>
    <source>
        <strain evidence="3 4">1559</strain>
    </source>
</reference>
<organism evidence="3 4">
    <name type="scientific">Mycobacteroides franklinii</name>
    <dbReference type="NCBI Taxonomy" id="948102"/>
    <lineage>
        <taxon>Bacteria</taxon>
        <taxon>Bacillati</taxon>
        <taxon>Actinomycetota</taxon>
        <taxon>Actinomycetes</taxon>
        <taxon>Mycobacteriales</taxon>
        <taxon>Mycobacteriaceae</taxon>
        <taxon>Mycobacteroides</taxon>
    </lineage>
</organism>
<dbReference type="RefSeq" id="WP_070938069.1">
    <property type="nucleotide sequence ID" value="NZ_MLIK01000019.1"/>
</dbReference>
<evidence type="ECO:0000313" key="4">
    <source>
        <dbReference type="Proteomes" id="UP000179616"/>
    </source>
</evidence>
<dbReference type="GeneID" id="57167800"/>
<accession>A0A1S1L410</accession>
<proteinExistence type="inferred from homology"/>
<dbReference type="CDD" id="cd08899">
    <property type="entry name" value="SRPBCC_CalC_Aha1-like_6"/>
    <property type="match status" value="1"/>
</dbReference>
<dbReference type="SUPFAM" id="SSF55961">
    <property type="entry name" value="Bet v1-like"/>
    <property type="match status" value="1"/>
</dbReference>
<dbReference type="OrthoDB" id="9803476at2"/>
<evidence type="ECO:0000256" key="1">
    <source>
        <dbReference type="ARBA" id="ARBA00006817"/>
    </source>
</evidence>